<dbReference type="SUPFAM" id="SSF51445">
    <property type="entry name" value="(Trans)glycosidases"/>
    <property type="match status" value="1"/>
</dbReference>
<evidence type="ECO:0000313" key="7">
    <source>
        <dbReference type="EMBL" id="BCJ26320.1"/>
    </source>
</evidence>
<name>A0A810KT92_9ACTN</name>
<dbReference type="GO" id="GO:0009254">
    <property type="term" value="P:peptidoglycan turnover"/>
    <property type="evidence" value="ECO:0007669"/>
    <property type="project" value="TreeGrafter"/>
</dbReference>
<evidence type="ECO:0000256" key="1">
    <source>
        <dbReference type="ARBA" id="ARBA00001231"/>
    </source>
</evidence>
<dbReference type="InterPro" id="IPR050226">
    <property type="entry name" value="NagZ_Beta-hexosaminidase"/>
</dbReference>
<proteinExistence type="inferred from homology"/>
<evidence type="ECO:0000313" key="8">
    <source>
        <dbReference type="Proteomes" id="UP000680750"/>
    </source>
</evidence>
<evidence type="ECO:0000256" key="4">
    <source>
        <dbReference type="ARBA" id="ARBA00022801"/>
    </source>
</evidence>
<dbReference type="InterPro" id="IPR036962">
    <property type="entry name" value="Glyco_hydro_3_N_sf"/>
</dbReference>
<organism evidence="7 8">
    <name type="scientific">Actinocatenispora sera</name>
    <dbReference type="NCBI Taxonomy" id="390989"/>
    <lineage>
        <taxon>Bacteria</taxon>
        <taxon>Bacillati</taxon>
        <taxon>Actinomycetota</taxon>
        <taxon>Actinomycetes</taxon>
        <taxon>Micromonosporales</taxon>
        <taxon>Micromonosporaceae</taxon>
        <taxon>Actinocatenispora</taxon>
    </lineage>
</organism>
<evidence type="ECO:0000259" key="6">
    <source>
        <dbReference type="Pfam" id="PF00933"/>
    </source>
</evidence>
<comment type="catalytic activity">
    <reaction evidence="1">
        <text>Hydrolysis of terminal non-reducing N-acetyl-D-hexosamine residues in N-acetyl-beta-D-hexosaminides.</text>
        <dbReference type="EC" id="3.2.1.52"/>
    </reaction>
</comment>
<feature type="domain" description="Glycoside hydrolase family 3 N-terminal" evidence="6">
    <location>
        <begin position="20"/>
        <end position="357"/>
    </location>
</feature>
<dbReference type="InterPro" id="IPR036881">
    <property type="entry name" value="Glyco_hydro_3_C_sf"/>
</dbReference>
<dbReference type="EMBL" id="AP023354">
    <property type="protein sequence ID" value="BCJ26320.1"/>
    <property type="molecule type" value="Genomic_DNA"/>
</dbReference>
<dbReference type="Gene3D" id="3.40.50.1700">
    <property type="entry name" value="Glycoside hydrolase family 3 C-terminal domain"/>
    <property type="match status" value="1"/>
</dbReference>
<comment type="similarity">
    <text evidence="2">Belongs to the glycosyl hydrolase 3 family.</text>
</comment>
<dbReference type="GO" id="GO:0005975">
    <property type="term" value="P:carbohydrate metabolic process"/>
    <property type="evidence" value="ECO:0007669"/>
    <property type="project" value="InterPro"/>
</dbReference>
<dbReference type="AlphaFoldDB" id="A0A810KT92"/>
<evidence type="ECO:0000256" key="5">
    <source>
        <dbReference type="ARBA" id="ARBA00023295"/>
    </source>
</evidence>
<dbReference type="InterPro" id="IPR001764">
    <property type="entry name" value="Glyco_hydro_3_N"/>
</dbReference>
<sequence>MDAHRPPSAVTDRLSTLSIAEKIGQLFVVPLGRHSPNALRLPPDQRTGAVNSDGLGAVVDQLRRYHVGGVCYFPTKPEGDDAGEVAALLAELAAATGGAGLPPVVAVDQEGGTVARLRRGVTSVPSAMALAATGDPESTARAAAIIGAELRAVGFHQDYAPDADVNSNPANPAIGVRSYSSDPDLVAAHVAAAVRGLQGAGIAATAKHFPGHGDTSGDSHLMLPSVDRDADAWAAIDLPPFVAAIGADVAAVMSAHVAVPAADGSGDPATASAAILTGVLRDRLGFTGTVVTDALDMAGARDRLGDGEIAVRAVLAGADQLLMPADLPVAVAAVTEAVSSGRISAARLDAAVGRVLALKHRVGLLTADPTLAPAADAAANAAIAAELAVAGLTVLGDRGWRLPAGRVALVGALGGLENDLLPALRAAGAEVTVVDSGSDPAAVDADLAAAAAADQTIVVSRNATRWPGQRALLAGLAAAGRRYVQLALAGPYDAGLATGATARFLTYGDCAVSRAALLAVLTGAAAGGGRLPVDVPGPDGAIAFARGC</sequence>
<evidence type="ECO:0000256" key="3">
    <source>
        <dbReference type="ARBA" id="ARBA00012663"/>
    </source>
</evidence>
<gene>
    <name evidence="7" type="ORF">Asera_04280</name>
</gene>
<dbReference type="PANTHER" id="PTHR30480">
    <property type="entry name" value="BETA-HEXOSAMINIDASE-RELATED"/>
    <property type="match status" value="1"/>
</dbReference>
<evidence type="ECO:0000256" key="2">
    <source>
        <dbReference type="ARBA" id="ARBA00005336"/>
    </source>
</evidence>
<keyword evidence="5" id="KW-0326">Glycosidase</keyword>
<dbReference type="PROSITE" id="PS00775">
    <property type="entry name" value="GLYCOSYL_HYDROL_F3"/>
    <property type="match status" value="1"/>
</dbReference>
<dbReference type="InterPro" id="IPR017853">
    <property type="entry name" value="GH"/>
</dbReference>
<dbReference type="GO" id="GO:0004563">
    <property type="term" value="F:beta-N-acetylhexosaminidase activity"/>
    <property type="evidence" value="ECO:0007669"/>
    <property type="project" value="UniProtKB-EC"/>
</dbReference>
<dbReference type="KEGG" id="aser:Asera_04280"/>
<dbReference type="EC" id="3.2.1.52" evidence="3"/>
<keyword evidence="8" id="KW-1185">Reference proteome</keyword>
<keyword evidence="4" id="KW-0378">Hydrolase</keyword>
<dbReference type="PRINTS" id="PR00133">
    <property type="entry name" value="GLHYDRLASE3"/>
</dbReference>
<dbReference type="Pfam" id="PF00933">
    <property type="entry name" value="Glyco_hydro_3"/>
    <property type="match status" value="1"/>
</dbReference>
<dbReference type="PANTHER" id="PTHR30480:SF13">
    <property type="entry name" value="BETA-HEXOSAMINIDASE"/>
    <property type="match status" value="1"/>
</dbReference>
<reference evidence="7" key="1">
    <citation type="submission" date="2020-08" db="EMBL/GenBank/DDBJ databases">
        <title>Whole genome shotgun sequence of Actinocatenispora sera NBRC 101916.</title>
        <authorList>
            <person name="Komaki H."/>
            <person name="Tamura T."/>
        </authorList>
    </citation>
    <scope>NUCLEOTIDE SEQUENCE</scope>
    <source>
        <strain evidence="7">NBRC 101916</strain>
    </source>
</reference>
<dbReference type="InterPro" id="IPR019800">
    <property type="entry name" value="Glyco_hydro_3_AS"/>
</dbReference>
<dbReference type="Gene3D" id="3.20.20.300">
    <property type="entry name" value="Glycoside hydrolase, family 3, N-terminal domain"/>
    <property type="match status" value="1"/>
</dbReference>
<accession>A0A810KT92</accession>
<protein>
    <recommendedName>
        <fullName evidence="3">beta-N-acetylhexosaminidase</fullName>
        <ecNumber evidence="3">3.2.1.52</ecNumber>
    </recommendedName>
</protein>
<dbReference type="Proteomes" id="UP000680750">
    <property type="component" value="Chromosome"/>
</dbReference>